<dbReference type="Proteomes" id="UP000004757">
    <property type="component" value="Unassembled WGS sequence"/>
</dbReference>
<dbReference type="RefSeq" id="WP_005683662.1">
    <property type="nucleotide sequence ID" value="NZ_ADNC01000023.1"/>
</dbReference>
<keyword evidence="3" id="KW-1185">Reference proteome</keyword>
<dbReference type="AlphaFoldDB" id="D4XW88"/>
<evidence type="ECO:0000256" key="1">
    <source>
        <dbReference type="SAM" id="SignalP"/>
    </source>
</evidence>
<evidence type="ECO:0000313" key="3">
    <source>
        <dbReference type="Proteomes" id="UP000004757"/>
    </source>
</evidence>
<protein>
    <recommendedName>
        <fullName evidence="4">Lipoprotein</fullName>
    </recommendedName>
</protein>
<dbReference type="PROSITE" id="PS51257">
    <property type="entry name" value="PROKAR_LIPOPROTEIN"/>
    <property type="match status" value="1"/>
</dbReference>
<feature type="chain" id="PRO_5003066404" description="Lipoprotein" evidence="1">
    <location>
        <begin position="25"/>
        <end position="325"/>
    </location>
</feature>
<name>D4XW88_9BACT</name>
<evidence type="ECO:0000313" key="2">
    <source>
        <dbReference type="EMBL" id="EFF41381.1"/>
    </source>
</evidence>
<dbReference type="OrthoDB" id="398178at2"/>
<reference evidence="2 3" key="1">
    <citation type="submission" date="2010-03" db="EMBL/GenBank/DDBJ databases">
        <authorList>
            <person name="Glass J.I."/>
            <person name="Benders G.A."/>
            <person name="Durkin A.S."/>
            <person name="Farmerie W.G."/>
            <person name="Hlavinka K."/>
            <person name="Hostetler J."/>
            <person name="Jackson J."/>
            <person name="May M.A."/>
            <person name="Miller R.H."/>
            <person name="Paralanov V."/>
            <person name="Radune D."/>
            <person name="Szczypinski B."/>
            <person name="Brown D.R."/>
        </authorList>
    </citation>
    <scope>NUCLEOTIDE SEQUENCE [LARGE SCALE GENOMIC DNA]</scope>
    <source>
        <strain evidence="2 3">A21JP2</strain>
    </source>
</reference>
<evidence type="ECO:0008006" key="4">
    <source>
        <dbReference type="Google" id="ProtNLM"/>
    </source>
</evidence>
<feature type="signal peptide" evidence="1">
    <location>
        <begin position="1"/>
        <end position="24"/>
    </location>
</feature>
<gene>
    <name evidence="2" type="ORF">MALL_0751</name>
</gene>
<proteinExistence type="predicted"/>
<comment type="caution">
    <text evidence="2">The sequence shown here is derived from an EMBL/GenBank/DDBJ whole genome shotgun (WGS) entry which is preliminary data.</text>
</comment>
<keyword evidence="1" id="KW-0732">Signal</keyword>
<organism evidence="2 3">
    <name type="scientific">Mycoplasmopsis alligatoris A21JP2</name>
    <dbReference type="NCBI Taxonomy" id="747682"/>
    <lineage>
        <taxon>Bacteria</taxon>
        <taxon>Bacillati</taxon>
        <taxon>Mycoplasmatota</taxon>
        <taxon>Mycoplasmoidales</taxon>
        <taxon>Metamycoplasmataceae</taxon>
        <taxon>Mycoplasmopsis</taxon>
    </lineage>
</organism>
<dbReference type="EMBL" id="ADNC01000023">
    <property type="protein sequence ID" value="EFF41381.1"/>
    <property type="molecule type" value="Genomic_DNA"/>
</dbReference>
<dbReference type="eggNOG" id="ENOG5030NA9">
    <property type="taxonomic scope" value="Bacteria"/>
</dbReference>
<sequence length="325" mass="38198">MKIKKLICLATCLIAAPLAISSCAQSNLIKEEKITVLKKESLKQEEFLEQKAIKDILEQVYLKDEFEPLSKEELEKQKQLFIKEQLYDKSEALSKELEKILTYYTIPYSLSLSVGFFDEAPKFSSHYEQEFINFFKKNWLFTLYNIDKFDFIGSSEALTGEGGQFSIKYASYLPWIINIKSNKILDHVLNVKRNKYYADEEGNQKSSLIKNGDYQAFEKVFYLKMEGNFVINLTITRRNDFENIKDFKKEVKVFPEYRLRVLEKLLSGQIKEFSLVNFANNFLFLNHELDVTTPANNEIRKDYTEEKYGDIIPYYIAGFINERNK</sequence>
<dbReference type="InterPro" id="IPR027593">
    <property type="entry name" value="Aro_clust"/>
</dbReference>
<dbReference type="STRING" id="747682.MALL_0751"/>
<accession>D4XW88</accession>
<dbReference type="NCBIfam" id="TIGR04313">
    <property type="entry name" value="aro_clust_Mycop"/>
    <property type="match status" value="1"/>
</dbReference>